<dbReference type="InterPro" id="IPR050229">
    <property type="entry name" value="GlpE_sulfurtransferase"/>
</dbReference>
<evidence type="ECO:0000313" key="3">
    <source>
        <dbReference type="EMBL" id="PTU73396.1"/>
    </source>
</evidence>
<dbReference type="GO" id="GO:0016740">
    <property type="term" value="F:transferase activity"/>
    <property type="evidence" value="ECO:0007669"/>
    <property type="project" value="UniProtKB-KW"/>
</dbReference>
<sequence length="124" mass="13187">MRILALTLAILSLPTLAAPIDDDAALQALQHPNALLIDVRSAEEFAAGSLPGATRIGHEDIAEQIATLAPDKDTPIVLYCRSGRRSSIAQDALQALGYRNVSNAGGYEDFKLILGDTQRPCSNC</sequence>
<evidence type="ECO:0000313" key="4">
    <source>
        <dbReference type="Proteomes" id="UP000244064"/>
    </source>
</evidence>
<feature type="domain" description="Rhodanese" evidence="2">
    <location>
        <begin position="30"/>
        <end position="119"/>
    </location>
</feature>
<dbReference type="PANTHER" id="PTHR43031">
    <property type="entry name" value="FAD-DEPENDENT OXIDOREDUCTASE"/>
    <property type="match status" value="1"/>
</dbReference>
<dbReference type="CDD" id="cd00158">
    <property type="entry name" value="RHOD"/>
    <property type="match status" value="1"/>
</dbReference>
<feature type="chain" id="PRO_5015710561" evidence="1">
    <location>
        <begin position="18"/>
        <end position="124"/>
    </location>
</feature>
<evidence type="ECO:0000256" key="1">
    <source>
        <dbReference type="SAM" id="SignalP"/>
    </source>
</evidence>
<dbReference type="InterPro" id="IPR001763">
    <property type="entry name" value="Rhodanese-like_dom"/>
</dbReference>
<dbReference type="OrthoDB" id="9789585at2"/>
<organism evidence="3 4">
    <name type="scientific">Pseudomonas mangrovi</name>
    <dbReference type="NCBI Taxonomy" id="2161748"/>
    <lineage>
        <taxon>Bacteria</taxon>
        <taxon>Pseudomonadati</taxon>
        <taxon>Pseudomonadota</taxon>
        <taxon>Gammaproteobacteria</taxon>
        <taxon>Pseudomonadales</taxon>
        <taxon>Pseudomonadaceae</taxon>
        <taxon>Pseudomonas</taxon>
    </lineage>
</organism>
<dbReference type="Proteomes" id="UP000244064">
    <property type="component" value="Unassembled WGS sequence"/>
</dbReference>
<dbReference type="RefSeq" id="WP_108107841.1">
    <property type="nucleotide sequence ID" value="NZ_QASN01000020.1"/>
</dbReference>
<dbReference type="Gene3D" id="3.40.250.10">
    <property type="entry name" value="Rhodanese-like domain"/>
    <property type="match status" value="1"/>
</dbReference>
<feature type="signal peptide" evidence="1">
    <location>
        <begin position="1"/>
        <end position="17"/>
    </location>
</feature>
<dbReference type="Pfam" id="PF00581">
    <property type="entry name" value="Rhodanese"/>
    <property type="match status" value="1"/>
</dbReference>
<proteinExistence type="predicted"/>
<keyword evidence="4" id="KW-1185">Reference proteome</keyword>
<name>A0A2T5P6P3_9PSED</name>
<dbReference type="InterPro" id="IPR036873">
    <property type="entry name" value="Rhodanese-like_dom_sf"/>
</dbReference>
<dbReference type="EMBL" id="QASN01000020">
    <property type="protein sequence ID" value="PTU73396.1"/>
    <property type="molecule type" value="Genomic_DNA"/>
</dbReference>
<dbReference type="SUPFAM" id="SSF52821">
    <property type="entry name" value="Rhodanese/Cell cycle control phosphatase"/>
    <property type="match status" value="1"/>
</dbReference>
<comment type="caution">
    <text evidence="3">The sequence shown here is derived from an EMBL/GenBank/DDBJ whole genome shotgun (WGS) entry which is preliminary data.</text>
</comment>
<dbReference type="AlphaFoldDB" id="A0A2T5P6P3"/>
<dbReference type="PROSITE" id="PS50206">
    <property type="entry name" value="RHODANESE_3"/>
    <property type="match status" value="1"/>
</dbReference>
<keyword evidence="1" id="KW-0732">Signal</keyword>
<gene>
    <name evidence="3" type="ORF">DBO85_13740</name>
</gene>
<accession>A0A2T5P6P3</accession>
<reference evidence="3 4" key="1">
    <citation type="submission" date="2018-04" db="EMBL/GenBank/DDBJ databases">
        <title>Pseudomonas sp. nov., isolated from mangrove soil.</title>
        <authorList>
            <person name="Chen C."/>
        </authorList>
    </citation>
    <scope>NUCLEOTIDE SEQUENCE [LARGE SCALE GENOMIC DNA]</scope>
    <source>
        <strain evidence="3 4">TC-11</strain>
    </source>
</reference>
<dbReference type="SMART" id="SM00450">
    <property type="entry name" value="RHOD"/>
    <property type="match status" value="1"/>
</dbReference>
<keyword evidence="3" id="KW-0808">Transferase</keyword>
<evidence type="ECO:0000259" key="2">
    <source>
        <dbReference type="PROSITE" id="PS50206"/>
    </source>
</evidence>
<dbReference type="PANTHER" id="PTHR43031:SF1">
    <property type="entry name" value="PYRIDINE NUCLEOTIDE-DISULPHIDE OXIDOREDUCTASE"/>
    <property type="match status" value="1"/>
</dbReference>
<protein>
    <submittedName>
        <fullName evidence="3">Sulfurtransferase</fullName>
    </submittedName>
</protein>